<dbReference type="Proteomes" id="UP000541558">
    <property type="component" value="Unassembled WGS sequence"/>
</dbReference>
<dbReference type="EMBL" id="JAACJK010000223">
    <property type="protein sequence ID" value="KAF5313670.1"/>
    <property type="molecule type" value="Genomic_DNA"/>
</dbReference>
<gene>
    <name evidence="2" type="ORF">D9611_010069</name>
</gene>
<feature type="region of interest" description="Disordered" evidence="1">
    <location>
        <begin position="54"/>
        <end position="77"/>
    </location>
</feature>
<evidence type="ECO:0000313" key="2">
    <source>
        <dbReference type="EMBL" id="KAF5313670.1"/>
    </source>
</evidence>
<keyword evidence="3" id="KW-1185">Reference proteome</keyword>
<accession>A0A8H5AYZ8</accession>
<sequence length="172" mass="18695">MLQSRGRRKQQLVDERIIAHGRGVALLKNALHEPERVLQQASFDDAVEAIGDDKTRSVARKSRHSQTGTANKEATEPERLVINQRSEVEAGVSFLVASHHHTVLVPIAQSIAAGSSTHLAVCNDGSALPHVEFARFAHAAPASAHVPAPPYLRRPPRVSEFDSLLTQPNNSN</sequence>
<reference evidence="2 3" key="1">
    <citation type="journal article" date="2020" name="ISME J.">
        <title>Uncovering the hidden diversity of litter-decomposition mechanisms in mushroom-forming fungi.</title>
        <authorList>
            <person name="Floudas D."/>
            <person name="Bentzer J."/>
            <person name="Ahren D."/>
            <person name="Johansson T."/>
            <person name="Persson P."/>
            <person name="Tunlid A."/>
        </authorList>
    </citation>
    <scope>NUCLEOTIDE SEQUENCE [LARGE SCALE GENOMIC DNA]</scope>
    <source>
        <strain evidence="2 3">CBS 175.51</strain>
    </source>
</reference>
<organism evidence="2 3">
    <name type="scientific">Ephemerocybe angulata</name>
    <dbReference type="NCBI Taxonomy" id="980116"/>
    <lineage>
        <taxon>Eukaryota</taxon>
        <taxon>Fungi</taxon>
        <taxon>Dikarya</taxon>
        <taxon>Basidiomycota</taxon>
        <taxon>Agaricomycotina</taxon>
        <taxon>Agaricomycetes</taxon>
        <taxon>Agaricomycetidae</taxon>
        <taxon>Agaricales</taxon>
        <taxon>Agaricineae</taxon>
        <taxon>Psathyrellaceae</taxon>
        <taxon>Ephemerocybe</taxon>
    </lineage>
</organism>
<dbReference type="OrthoDB" id="10640459at2759"/>
<proteinExistence type="predicted"/>
<evidence type="ECO:0000256" key="1">
    <source>
        <dbReference type="SAM" id="MobiDB-lite"/>
    </source>
</evidence>
<feature type="region of interest" description="Disordered" evidence="1">
    <location>
        <begin position="145"/>
        <end position="172"/>
    </location>
</feature>
<dbReference type="AlphaFoldDB" id="A0A8H5AYZ8"/>
<protein>
    <submittedName>
        <fullName evidence="2">Uncharacterized protein</fullName>
    </submittedName>
</protein>
<name>A0A8H5AYZ8_9AGAR</name>
<evidence type="ECO:0000313" key="3">
    <source>
        <dbReference type="Proteomes" id="UP000541558"/>
    </source>
</evidence>
<comment type="caution">
    <text evidence="2">The sequence shown here is derived from an EMBL/GenBank/DDBJ whole genome shotgun (WGS) entry which is preliminary data.</text>
</comment>